<dbReference type="EMBL" id="CAUJNA010003557">
    <property type="protein sequence ID" value="CAJ1404814.1"/>
    <property type="molecule type" value="Genomic_DNA"/>
</dbReference>
<gene>
    <name evidence="1" type="ORF">EVOR1521_LOCUS27194</name>
</gene>
<evidence type="ECO:0000313" key="1">
    <source>
        <dbReference type="EMBL" id="CAJ1404814.1"/>
    </source>
</evidence>
<dbReference type="CDD" id="cd22997">
    <property type="entry name" value="GT_LH"/>
    <property type="match status" value="1"/>
</dbReference>
<protein>
    <submittedName>
        <fullName evidence="1">Uncharacterized protein</fullName>
    </submittedName>
</protein>
<evidence type="ECO:0000313" key="2">
    <source>
        <dbReference type="Proteomes" id="UP001178507"/>
    </source>
</evidence>
<keyword evidence="2" id="KW-1185">Reference proteome</keyword>
<dbReference type="Proteomes" id="UP001178507">
    <property type="component" value="Unassembled WGS sequence"/>
</dbReference>
<proteinExistence type="predicted"/>
<sequence>MALAVHVFAFADSAHPNLCTLASSVAAAGGKLNVIGLNYGDTAGAVPPEALESIAEALAQQGQEQLVEGQRAAATLHCTTKEECLKSRGLAKVRKFFAVWPYLKQFKDDELLLIMDGYDVLLETPSLEHLQLAFAELQRRIGPVMSVPTGPVIFSGEANCWPFPHVWKSEPFASGDFRPGYVYNYGGRKKLRGDQVCEYWRQHIGHPGLVNGRYGNNRSEVLPLFLPFLNSGVFMGRAGSLRALFSLATEVLRLFGDFADQALATSVALHAKFLERPWVPLRVDHTGELFASLHGLSPELVARRLRAPPACNFQGKVDHGFFLAAQRKRSKWSSDRFKAFLRKDRPPPLVWHFNGDKKPYYEAKCHDSVAMETSVLGMPLGLCTILDVDHGKEHFFVAQGEERTESHARDVEWPRRAPVPPSATDMAGIMAESATAWQVAERLLKLGGSRVLVQRPGEPGGRSCLEQHWWLETTPAAGAPQSVFQRMTRAKEAQAPQAVMLDMETTRCQLGDEQAYCALLEELHTSWECLRSYDSNSTGLLLAFFEAEAFKASLHVRPRLAEECLRGRL</sequence>
<comment type="caution">
    <text evidence="1">The sequence shown here is derived from an EMBL/GenBank/DDBJ whole genome shotgun (WGS) entry which is preliminary data.</text>
</comment>
<dbReference type="AlphaFoldDB" id="A0AA36JGW7"/>
<organism evidence="1 2">
    <name type="scientific">Effrenium voratum</name>
    <dbReference type="NCBI Taxonomy" id="2562239"/>
    <lineage>
        <taxon>Eukaryota</taxon>
        <taxon>Sar</taxon>
        <taxon>Alveolata</taxon>
        <taxon>Dinophyceae</taxon>
        <taxon>Suessiales</taxon>
        <taxon>Symbiodiniaceae</taxon>
        <taxon>Effrenium</taxon>
    </lineage>
</organism>
<name>A0AA36JGW7_9DINO</name>
<accession>A0AA36JGW7</accession>
<reference evidence="1" key="1">
    <citation type="submission" date="2023-08" db="EMBL/GenBank/DDBJ databases">
        <authorList>
            <person name="Chen Y."/>
            <person name="Shah S."/>
            <person name="Dougan E. K."/>
            <person name="Thang M."/>
            <person name="Chan C."/>
        </authorList>
    </citation>
    <scope>NUCLEOTIDE SEQUENCE</scope>
</reference>